<feature type="binding site" evidence="4 6">
    <location>
        <position position="124"/>
    </location>
    <ligand>
        <name>substrate</name>
    </ligand>
</feature>
<feature type="active site" description="Nucleophile" evidence="4 5">
    <location>
        <position position="58"/>
    </location>
</feature>
<evidence type="ECO:0000256" key="5">
    <source>
        <dbReference type="PIRSR" id="PIRSR000445-1"/>
    </source>
</evidence>
<dbReference type="GO" id="GO:0008883">
    <property type="term" value="F:glutamyl-tRNA reductase activity"/>
    <property type="evidence" value="ECO:0007669"/>
    <property type="project" value="UniProtKB-UniRule"/>
</dbReference>
<dbReference type="PANTHER" id="PTHR43013">
    <property type="entry name" value="GLUTAMYL-TRNA REDUCTASE"/>
    <property type="match status" value="1"/>
</dbReference>
<comment type="function">
    <text evidence="4">Catalyzes the NADPH-dependent reduction of glutamyl-tRNA(Glu) to glutamate 1-semialdehyde (GSA).</text>
</comment>
<evidence type="ECO:0000256" key="1">
    <source>
        <dbReference type="ARBA" id="ARBA00022857"/>
    </source>
</evidence>
<dbReference type="InterPro" id="IPR036291">
    <property type="entry name" value="NAD(P)-bd_dom_sf"/>
</dbReference>
<evidence type="ECO:0000256" key="2">
    <source>
        <dbReference type="ARBA" id="ARBA00023002"/>
    </source>
</evidence>
<dbReference type="GO" id="GO:0019353">
    <property type="term" value="P:protoporphyrinogen IX biosynthetic process from glutamate"/>
    <property type="evidence" value="ECO:0007669"/>
    <property type="project" value="TreeGrafter"/>
</dbReference>
<feature type="binding site" evidence="4 6">
    <location>
        <position position="113"/>
    </location>
    <ligand>
        <name>substrate</name>
    </ligand>
</feature>
<evidence type="ECO:0000256" key="8">
    <source>
        <dbReference type="PIRSR" id="PIRSR000445-4"/>
    </source>
</evidence>
<evidence type="ECO:0000256" key="7">
    <source>
        <dbReference type="PIRSR" id="PIRSR000445-3"/>
    </source>
</evidence>
<organism evidence="11 12">
    <name type="scientific">Niastella populi</name>
    <dbReference type="NCBI Taxonomy" id="550983"/>
    <lineage>
        <taxon>Bacteria</taxon>
        <taxon>Pseudomonadati</taxon>
        <taxon>Bacteroidota</taxon>
        <taxon>Chitinophagia</taxon>
        <taxon>Chitinophagales</taxon>
        <taxon>Chitinophagaceae</taxon>
        <taxon>Niastella</taxon>
    </lineage>
</organism>
<dbReference type="STRING" id="550983.A4R26_03700"/>
<dbReference type="PROSITE" id="PS00747">
    <property type="entry name" value="GLUTR"/>
    <property type="match status" value="1"/>
</dbReference>
<dbReference type="EC" id="1.2.1.70" evidence="4"/>
<feature type="site" description="Important for activity" evidence="4 8">
    <location>
        <position position="103"/>
    </location>
</feature>
<feature type="binding site" evidence="4 6">
    <location>
        <begin position="57"/>
        <end position="60"/>
    </location>
    <ligand>
        <name>substrate</name>
    </ligand>
</feature>
<feature type="binding site" evidence="4 7">
    <location>
        <begin position="193"/>
        <end position="198"/>
    </location>
    <ligand>
        <name>NADP(+)</name>
        <dbReference type="ChEBI" id="CHEBI:58349"/>
    </ligand>
</feature>
<proteinExistence type="inferred from homology"/>
<comment type="subunit">
    <text evidence="4">Homodimer.</text>
</comment>
<comment type="catalytic activity">
    <reaction evidence="4">
        <text>(S)-4-amino-5-oxopentanoate + tRNA(Glu) + NADP(+) = L-glutamyl-tRNA(Glu) + NADPH + H(+)</text>
        <dbReference type="Rhea" id="RHEA:12344"/>
        <dbReference type="Rhea" id="RHEA-COMP:9663"/>
        <dbReference type="Rhea" id="RHEA-COMP:9680"/>
        <dbReference type="ChEBI" id="CHEBI:15378"/>
        <dbReference type="ChEBI" id="CHEBI:57501"/>
        <dbReference type="ChEBI" id="CHEBI:57783"/>
        <dbReference type="ChEBI" id="CHEBI:58349"/>
        <dbReference type="ChEBI" id="CHEBI:78442"/>
        <dbReference type="ChEBI" id="CHEBI:78520"/>
        <dbReference type="EC" id="1.2.1.70"/>
    </reaction>
</comment>
<dbReference type="Pfam" id="PF05201">
    <property type="entry name" value="GlutR_N"/>
    <property type="match status" value="1"/>
</dbReference>
<keyword evidence="1 4" id="KW-0521">NADP</keyword>
<dbReference type="Pfam" id="PF01488">
    <property type="entry name" value="Shikimate_DH"/>
    <property type="match status" value="1"/>
</dbReference>
<dbReference type="GO" id="GO:0050661">
    <property type="term" value="F:NADP binding"/>
    <property type="evidence" value="ECO:0007669"/>
    <property type="project" value="InterPro"/>
</dbReference>
<feature type="domain" description="Quinate/shikimate 5-dehydrogenase/glutamyl-tRNA reductase" evidence="9">
    <location>
        <begin position="179"/>
        <end position="304"/>
    </location>
</feature>
<dbReference type="OrthoDB" id="110209at2"/>
<keyword evidence="3 4" id="KW-0627">Porphyrin biosynthesis</keyword>
<dbReference type="PIRSF" id="PIRSF000445">
    <property type="entry name" value="4pyrrol_synth_GluRdtase"/>
    <property type="match status" value="1"/>
</dbReference>
<comment type="pathway">
    <text evidence="4">Porphyrin-containing compound metabolism; protoporphyrin-IX biosynthesis; 5-aminolevulinate from L-glutamyl-tRNA(Glu): step 1/2.</text>
</comment>
<name>A0A1V9FJN4_9BACT</name>
<dbReference type="InterPro" id="IPR015895">
    <property type="entry name" value="4pyrrol_synth_GluRdtase_N"/>
</dbReference>
<dbReference type="InterPro" id="IPR006151">
    <property type="entry name" value="Shikm_DH/Glu-tRNA_Rdtase"/>
</dbReference>
<keyword evidence="2 4" id="KW-0560">Oxidoreductase</keyword>
<dbReference type="UniPathway" id="UPA00251">
    <property type="reaction ID" value="UER00316"/>
</dbReference>
<dbReference type="Gene3D" id="3.40.50.720">
    <property type="entry name" value="NAD(P)-binding Rossmann-like Domain"/>
    <property type="match status" value="1"/>
</dbReference>
<dbReference type="EMBL" id="LWBP01000188">
    <property type="protein sequence ID" value="OQP58569.1"/>
    <property type="molecule type" value="Genomic_DNA"/>
</dbReference>
<dbReference type="InterPro" id="IPR018214">
    <property type="entry name" value="GluRdtase_CS"/>
</dbReference>
<evidence type="ECO:0000259" key="10">
    <source>
        <dbReference type="Pfam" id="PF05201"/>
    </source>
</evidence>
<dbReference type="SUPFAM" id="SSF69742">
    <property type="entry name" value="Glutamyl tRNA-reductase catalytic, N-terminal domain"/>
    <property type="match status" value="1"/>
</dbReference>
<evidence type="ECO:0000259" key="9">
    <source>
        <dbReference type="Pfam" id="PF01488"/>
    </source>
</evidence>
<sequence>MHGNSTKDITKFFIAGINYKKTDAAIRGQFAVSNDQYATLLTQAPQFGLHELFVLSTCNRTEIYGFAESADQLINLLCTQTEGTKETFTQLAYVKKGIAAIEHLFSVAAGLDSQILGDYEIVGQIKTAVKFSKEHGFTDSFMERLVNCVLQSSKAIKNQTSLSGGTVSVSFAAVQYIREKVADAANKKILLLGVGKIGRNTCKNLVDYLDADHITLINRTHDKAAQLAEELDLHHAPLTELAQKIEESEIILVATNSVEPTIKRTHLEGKGEKLIIDLSVPFNVEESAQELPNVHLVNVDELSKLKDETLQMREAEVPKAWTIIREHIDEFLEWFEMRKHVPVFKAVKIKLKEIQTFPSYIQLSPELAACQTINADERIQRVINGMAFKMRQRNQRGCYYIEAINEFIAPTN</sequence>
<evidence type="ECO:0000313" key="12">
    <source>
        <dbReference type="Proteomes" id="UP000192276"/>
    </source>
</evidence>
<dbReference type="InterPro" id="IPR000343">
    <property type="entry name" value="4pyrrol_synth_GluRdtase"/>
</dbReference>
<dbReference type="HAMAP" id="MF_00087">
    <property type="entry name" value="Glu_tRNA_reductase"/>
    <property type="match status" value="1"/>
</dbReference>
<comment type="miscellaneous">
    <text evidence="4">During catalysis, the active site Cys acts as a nucleophile attacking the alpha-carbonyl group of tRNA-bound glutamate with the formation of a thioester intermediate between enzyme and glutamate, and the concomitant release of tRNA(Glu). The thioester intermediate is finally reduced by direct hydride transfer from NADPH, to form the product GSA.</text>
</comment>
<dbReference type="Gene3D" id="3.30.460.30">
    <property type="entry name" value="Glutamyl-tRNA reductase, N-terminal domain"/>
    <property type="match status" value="1"/>
</dbReference>
<gene>
    <name evidence="4" type="primary">hemA</name>
    <name evidence="11" type="ORF">A4R26_03700</name>
</gene>
<comment type="caution">
    <text evidence="11">The sequence shown here is derived from an EMBL/GenBank/DDBJ whole genome shotgun (WGS) entry which is preliminary data.</text>
</comment>
<feature type="domain" description="Glutamyl-tRNA reductase N-terminal" evidence="10">
    <location>
        <begin position="16"/>
        <end position="160"/>
    </location>
</feature>
<reference evidence="12" key="1">
    <citation type="submission" date="2016-04" db="EMBL/GenBank/DDBJ databases">
        <authorList>
            <person name="Chen L."/>
            <person name="Zhuang W."/>
            <person name="Wang G."/>
        </authorList>
    </citation>
    <scope>NUCLEOTIDE SEQUENCE [LARGE SCALE GENOMIC DNA]</scope>
    <source>
        <strain evidence="12">208</strain>
    </source>
</reference>
<accession>A0A1V9FJN4</accession>
<feature type="binding site" evidence="4 6">
    <location>
        <begin position="118"/>
        <end position="120"/>
    </location>
    <ligand>
        <name>substrate</name>
    </ligand>
</feature>
<dbReference type="NCBIfam" id="TIGR01035">
    <property type="entry name" value="hemA"/>
    <property type="match status" value="1"/>
</dbReference>
<dbReference type="SUPFAM" id="SSF51735">
    <property type="entry name" value="NAD(P)-binding Rossmann-fold domains"/>
    <property type="match status" value="1"/>
</dbReference>
<protein>
    <recommendedName>
        <fullName evidence="4">Glutamyl-tRNA reductase</fullName>
        <shortName evidence="4">GluTR</shortName>
        <ecNumber evidence="4">1.2.1.70</ecNumber>
    </recommendedName>
</protein>
<dbReference type="Proteomes" id="UP000192276">
    <property type="component" value="Unassembled WGS sequence"/>
</dbReference>
<evidence type="ECO:0000256" key="4">
    <source>
        <dbReference type="HAMAP-Rule" id="MF_00087"/>
    </source>
</evidence>
<comment type="similarity">
    <text evidence="4">Belongs to the glutamyl-tRNA reductase family.</text>
</comment>
<dbReference type="AlphaFoldDB" id="A0A1V9FJN4"/>
<keyword evidence="12" id="KW-1185">Reference proteome</keyword>
<evidence type="ECO:0000256" key="3">
    <source>
        <dbReference type="ARBA" id="ARBA00023244"/>
    </source>
</evidence>
<evidence type="ECO:0000313" key="11">
    <source>
        <dbReference type="EMBL" id="OQP58569.1"/>
    </source>
</evidence>
<dbReference type="InterPro" id="IPR036343">
    <property type="entry name" value="GluRdtase_N_sf"/>
</dbReference>
<dbReference type="RefSeq" id="WP_081166041.1">
    <property type="nucleotide sequence ID" value="NZ_LWBP01000188.1"/>
</dbReference>
<dbReference type="PANTHER" id="PTHR43013:SF1">
    <property type="entry name" value="GLUTAMYL-TRNA REDUCTASE"/>
    <property type="match status" value="1"/>
</dbReference>
<evidence type="ECO:0000256" key="6">
    <source>
        <dbReference type="PIRSR" id="PIRSR000445-2"/>
    </source>
</evidence>
<comment type="domain">
    <text evidence="4">Possesses an unusual extended V-shaped dimeric structure with each monomer consisting of three distinct domains arranged along a curved 'spinal' alpha-helix. The N-terminal catalytic domain specifically recognizes the glutamate moiety of the substrate. The second domain is the NADPH-binding domain, and the third C-terminal domain is responsible for dimerization.</text>
</comment>